<dbReference type="GO" id="GO:0044613">
    <property type="term" value="C:nuclear pore central transport channel"/>
    <property type="evidence" value="ECO:0007669"/>
    <property type="project" value="TreeGrafter"/>
</dbReference>
<evidence type="ECO:0000256" key="1">
    <source>
        <dbReference type="ARBA" id="ARBA00004123"/>
    </source>
</evidence>
<keyword evidence="2" id="KW-0813">Transport</keyword>
<evidence type="ECO:0000313" key="5">
    <source>
        <dbReference type="EMBL" id="OAF69372.1"/>
    </source>
</evidence>
<protein>
    <submittedName>
        <fullName evidence="5">Nucleoporin p54</fullName>
    </submittedName>
</protein>
<name>A0A177B6Q0_9BILA</name>
<dbReference type="GO" id="GO:0006999">
    <property type="term" value="P:nuclear pore organization"/>
    <property type="evidence" value="ECO:0007669"/>
    <property type="project" value="TreeGrafter"/>
</dbReference>
<feature type="domain" description="Nucleoporin Nup54 alpha-helical" evidence="4">
    <location>
        <begin position="300"/>
        <end position="425"/>
    </location>
</feature>
<dbReference type="GO" id="GO:0006607">
    <property type="term" value="P:NLS-bearing protein import into nucleus"/>
    <property type="evidence" value="ECO:0007669"/>
    <property type="project" value="TreeGrafter"/>
</dbReference>
<comment type="caution">
    <text evidence="5">The sequence shown here is derived from an EMBL/GenBank/DDBJ whole genome shotgun (WGS) entry which is preliminary data.</text>
</comment>
<evidence type="ECO:0000313" key="6">
    <source>
        <dbReference type="Proteomes" id="UP000078046"/>
    </source>
</evidence>
<dbReference type="EMBL" id="LWCA01000292">
    <property type="protein sequence ID" value="OAF69372.1"/>
    <property type="molecule type" value="Genomic_DNA"/>
</dbReference>
<comment type="subcellular location">
    <subcellularLocation>
        <location evidence="1">Nucleus</location>
    </subcellularLocation>
</comment>
<dbReference type="GO" id="GO:0036228">
    <property type="term" value="P:protein localization to nuclear inner membrane"/>
    <property type="evidence" value="ECO:0007669"/>
    <property type="project" value="TreeGrafter"/>
</dbReference>
<keyword evidence="3" id="KW-0539">Nucleus</keyword>
<dbReference type="InterPro" id="IPR025712">
    <property type="entry name" value="Nup54_alpha-helical_dom"/>
</dbReference>
<sequence length="492" mass="56112">MFGTNKTSPFGAVTKSSIFGNTSSSLFSAAVPSKPSSLFGNATNPTEKKSIFGLTGGLFGDGKSNLFTTPKTTTSSLFGGFGKDTNTLTTKPFSLSNPLKTDKTQVDNTAEERLKCQIYDVLFNKVLFKDWRDEIIVRWNQLQAAIGWGKLYYDSQMHFVHVLPDNEFCRLKGVGYCSIPKFKDEEDIICLVVDQTKEKCEEIRTVFLERLNQLCQNVVKTIQIKIIWNEKINENQCEIAISAILFDVNKKTKNIPGNQFLQILGINDVNSSLKSDLSVSAMYIRQKFDIKAYLETPLLGVDSRIWKQWIDRNPNSYILLPIVFCGIDELTNRVNTQRENTKRFNESVKRINEKISNTKIRMNNIKTTLAEQRLTVNTLGSRLLKACCDFYVSYKKGMPFIKLEDSLYKTLENVKSSLKNEILQDKIKFIKKSLHETNIIERCNDVESDIDENDKTKQMNQIVNMIKTQQVAIDSLIKKLSNTREKLVNLNV</sequence>
<reference evidence="5 6" key="1">
    <citation type="submission" date="2016-04" db="EMBL/GenBank/DDBJ databases">
        <title>The genome of Intoshia linei affirms orthonectids as highly simplified spiralians.</title>
        <authorList>
            <person name="Mikhailov K.V."/>
            <person name="Slusarev G.S."/>
            <person name="Nikitin M.A."/>
            <person name="Logacheva M.D."/>
            <person name="Penin A."/>
            <person name="Aleoshin V."/>
            <person name="Panchin Y.V."/>
        </authorList>
    </citation>
    <scope>NUCLEOTIDE SEQUENCE [LARGE SCALE GENOMIC DNA]</scope>
    <source>
        <strain evidence="5">Intl2013</strain>
        <tissue evidence="5">Whole animal</tissue>
    </source>
</reference>
<proteinExistence type="predicted"/>
<keyword evidence="6" id="KW-1185">Reference proteome</keyword>
<dbReference type="OrthoDB" id="6162375at2759"/>
<dbReference type="Pfam" id="PF13874">
    <property type="entry name" value="Nup54"/>
    <property type="match status" value="1"/>
</dbReference>
<organism evidence="5 6">
    <name type="scientific">Intoshia linei</name>
    <dbReference type="NCBI Taxonomy" id="1819745"/>
    <lineage>
        <taxon>Eukaryota</taxon>
        <taxon>Metazoa</taxon>
        <taxon>Spiralia</taxon>
        <taxon>Lophotrochozoa</taxon>
        <taxon>Mesozoa</taxon>
        <taxon>Orthonectida</taxon>
        <taxon>Rhopaluridae</taxon>
        <taxon>Intoshia</taxon>
    </lineage>
</organism>
<evidence type="ECO:0000259" key="4">
    <source>
        <dbReference type="Pfam" id="PF13874"/>
    </source>
</evidence>
<dbReference type="GO" id="GO:0017056">
    <property type="term" value="F:structural constituent of nuclear pore"/>
    <property type="evidence" value="ECO:0007669"/>
    <property type="project" value="TreeGrafter"/>
</dbReference>
<dbReference type="Proteomes" id="UP000078046">
    <property type="component" value="Unassembled WGS sequence"/>
</dbReference>
<dbReference type="AlphaFoldDB" id="A0A177B6Q0"/>
<accession>A0A177B6Q0</accession>
<dbReference type="PANTHER" id="PTHR13000:SF0">
    <property type="entry name" value="NUCLEOPORIN P54"/>
    <property type="match status" value="1"/>
</dbReference>
<evidence type="ECO:0000256" key="3">
    <source>
        <dbReference type="ARBA" id="ARBA00023242"/>
    </source>
</evidence>
<gene>
    <name evidence="5" type="ORF">A3Q56_02888</name>
</gene>
<dbReference type="PANTHER" id="PTHR13000">
    <property type="entry name" value="NUCLEOPORIN P54"/>
    <property type="match status" value="1"/>
</dbReference>
<evidence type="ECO:0000256" key="2">
    <source>
        <dbReference type="ARBA" id="ARBA00022448"/>
    </source>
</evidence>
<dbReference type="InterPro" id="IPR024864">
    <property type="entry name" value="Nup54/Nup57/Nup44"/>
</dbReference>